<evidence type="ECO:0000256" key="1">
    <source>
        <dbReference type="ARBA" id="ARBA00008814"/>
    </source>
</evidence>
<proteinExistence type="inferred from homology"/>
<dbReference type="Gene3D" id="3.40.50.1980">
    <property type="entry name" value="Nitrogenase molybdenum iron protein domain"/>
    <property type="match status" value="2"/>
</dbReference>
<keyword evidence="2" id="KW-0732">Signal</keyword>
<organism evidence="4 5">
    <name type="scientific">Sporosarcina newyorkensis</name>
    <dbReference type="NCBI Taxonomy" id="759851"/>
    <lineage>
        <taxon>Bacteria</taxon>
        <taxon>Bacillati</taxon>
        <taxon>Bacillota</taxon>
        <taxon>Bacilli</taxon>
        <taxon>Bacillales</taxon>
        <taxon>Caryophanaceae</taxon>
        <taxon>Sporosarcina</taxon>
    </lineage>
</organism>
<feature type="domain" description="Fe/B12 periplasmic-binding" evidence="3">
    <location>
        <begin position="66"/>
        <end position="332"/>
    </location>
</feature>
<comment type="similarity">
    <text evidence="1">Belongs to the bacterial solute-binding protein 8 family.</text>
</comment>
<dbReference type="RefSeq" id="WP_078818329.1">
    <property type="nucleotide sequence ID" value="NZ_FUYJ01000007.1"/>
</dbReference>
<feature type="signal peptide" evidence="2">
    <location>
        <begin position="1"/>
        <end position="22"/>
    </location>
</feature>
<protein>
    <submittedName>
        <fullName evidence="4">Iron complex transport system substrate-binding protein</fullName>
    </submittedName>
</protein>
<reference evidence="5" key="1">
    <citation type="submission" date="2017-02" db="EMBL/GenBank/DDBJ databases">
        <authorList>
            <person name="Varghese N."/>
            <person name="Submissions S."/>
        </authorList>
    </citation>
    <scope>NUCLEOTIDE SEQUENCE [LARGE SCALE GENOMIC DNA]</scope>
    <source>
        <strain evidence="5">DSM 23966</strain>
    </source>
</reference>
<dbReference type="Proteomes" id="UP000190042">
    <property type="component" value="Unassembled WGS sequence"/>
</dbReference>
<dbReference type="SUPFAM" id="SSF53807">
    <property type="entry name" value="Helical backbone' metal receptor"/>
    <property type="match status" value="1"/>
</dbReference>
<evidence type="ECO:0000259" key="3">
    <source>
        <dbReference type="PROSITE" id="PS50983"/>
    </source>
</evidence>
<evidence type="ECO:0000256" key="2">
    <source>
        <dbReference type="SAM" id="SignalP"/>
    </source>
</evidence>
<dbReference type="InterPro" id="IPR002491">
    <property type="entry name" value="ABC_transptr_periplasmic_BD"/>
</dbReference>
<dbReference type="Pfam" id="PF01497">
    <property type="entry name" value="Peripla_BP_2"/>
    <property type="match status" value="1"/>
</dbReference>
<dbReference type="PANTHER" id="PTHR30535">
    <property type="entry name" value="VITAMIN B12-BINDING PROTEIN"/>
    <property type="match status" value="1"/>
</dbReference>
<keyword evidence="5" id="KW-1185">Reference proteome</keyword>
<evidence type="ECO:0000313" key="4">
    <source>
        <dbReference type="EMBL" id="SKB03689.1"/>
    </source>
</evidence>
<dbReference type="InterPro" id="IPR050902">
    <property type="entry name" value="ABC_Transporter_SBP"/>
</dbReference>
<dbReference type="AlphaFoldDB" id="A0A1T4YPJ2"/>
<dbReference type="PROSITE" id="PS51257">
    <property type="entry name" value="PROKAR_LIPOPROTEIN"/>
    <property type="match status" value="1"/>
</dbReference>
<evidence type="ECO:0000313" key="5">
    <source>
        <dbReference type="Proteomes" id="UP000190042"/>
    </source>
</evidence>
<gene>
    <name evidence="4" type="ORF">SAMN04244570_3240</name>
</gene>
<dbReference type="PROSITE" id="PS50983">
    <property type="entry name" value="FE_B12_PBP"/>
    <property type="match status" value="1"/>
</dbReference>
<accession>A0A1T4YPJ2</accession>
<dbReference type="PANTHER" id="PTHR30535:SF7">
    <property type="entry name" value="IRON(III) DICITRATE-BINDING PROTEIN"/>
    <property type="match status" value="1"/>
</dbReference>
<dbReference type="EMBL" id="FUYJ01000007">
    <property type="protein sequence ID" value="SKB03689.1"/>
    <property type="molecule type" value="Genomic_DNA"/>
</dbReference>
<name>A0A1T4YPJ2_9BACL</name>
<feature type="chain" id="PRO_5038741534" evidence="2">
    <location>
        <begin position="23"/>
        <end position="334"/>
    </location>
</feature>
<sequence>MMKKYSKLLSVLMVIAILSACGQSDNKIEYGSSDDQTNEADSAETYEPVTLDNFGREVTFTEPPKRTVGLMQDNAELMLALGLDEYLVGYSFPRDKAAPGLEEKVKKVPLLSEMYPSKEVLLSKEPDFVMGSDDFFVDSVIGTTAELEKRGVKSYIPEAAGKPATLENMVYKEISEVSRIFGVESRGDELIQSIKETVMGIQEKISDEEPVRVFYMGGGDSGSAITTGGDMIRSHVVGLAGGENIFSESTGWMPEVSWEEVIERDPEVIVLAYCCGTTPEQLMDAISNNPSLQDVTAVKNKRYVTIEHADVEQSVRIPSGLETLAKGFYPERFE</sequence>